<accession>A0A2H3DF90</accession>
<dbReference type="EMBL" id="KZ293658">
    <property type="protein sequence ID" value="PBK92800.1"/>
    <property type="molecule type" value="Genomic_DNA"/>
</dbReference>
<sequence>MRPGISISDITRHPGITFIDRKSLSADEAASATLGLLGLPDTGTATTNSITYVNWARLPEWIEKVLGDGWSVTYGGVGVGVEEGSASALWCLKRNRLETDSIDSAAQLKIRVFVQSQTNADGVLDMAANKRAARRRLASIINSTDYFIELVWMRGNFSAFGDDSVRYADGGGCVIVIAGQTVIEICDDGDILPSERFERYVRTLLEHTIRRDSPTPIMPIIKRGPLVSLASDNPNSCPRKITIRPVDPRFSVWFEMDRPIAAADAIVKGSDRAVKHENCKVEEGVRVHFMFVIAKEGHHVVEAHAHFADSETMMLKTQIFEVDVDYTEKQADYNGEDIFMAASKEAADRHHENHRVPYQDRKGKASRRVLSFLRLFCPVYRRRSR</sequence>
<organism evidence="1 2">
    <name type="scientific">Armillaria gallica</name>
    <name type="common">Bulbous honey fungus</name>
    <name type="synonym">Armillaria bulbosa</name>
    <dbReference type="NCBI Taxonomy" id="47427"/>
    <lineage>
        <taxon>Eukaryota</taxon>
        <taxon>Fungi</taxon>
        <taxon>Dikarya</taxon>
        <taxon>Basidiomycota</taxon>
        <taxon>Agaricomycotina</taxon>
        <taxon>Agaricomycetes</taxon>
        <taxon>Agaricomycetidae</taxon>
        <taxon>Agaricales</taxon>
        <taxon>Marasmiineae</taxon>
        <taxon>Physalacriaceae</taxon>
        <taxon>Armillaria</taxon>
    </lineage>
</organism>
<dbReference type="Proteomes" id="UP000217790">
    <property type="component" value="Unassembled WGS sequence"/>
</dbReference>
<keyword evidence="2" id="KW-1185">Reference proteome</keyword>
<evidence type="ECO:0000313" key="1">
    <source>
        <dbReference type="EMBL" id="PBK92800.1"/>
    </source>
</evidence>
<dbReference type="OrthoDB" id="2954739at2759"/>
<protein>
    <submittedName>
        <fullName evidence="1">Uncharacterized protein</fullName>
    </submittedName>
</protein>
<name>A0A2H3DF90_ARMGA</name>
<dbReference type="AlphaFoldDB" id="A0A2H3DF90"/>
<proteinExistence type="predicted"/>
<gene>
    <name evidence="1" type="ORF">ARMGADRAFT_1031003</name>
</gene>
<reference evidence="2" key="1">
    <citation type="journal article" date="2017" name="Nat. Ecol. Evol.">
        <title>Genome expansion and lineage-specific genetic innovations in the forest pathogenic fungi Armillaria.</title>
        <authorList>
            <person name="Sipos G."/>
            <person name="Prasanna A.N."/>
            <person name="Walter M.C."/>
            <person name="O'Connor E."/>
            <person name="Balint B."/>
            <person name="Krizsan K."/>
            <person name="Kiss B."/>
            <person name="Hess J."/>
            <person name="Varga T."/>
            <person name="Slot J."/>
            <person name="Riley R."/>
            <person name="Boka B."/>
            <person name="Rigling D."/>
            <person name="Barry K."/>
            <person name="Lee J."/>
            <person name="Mihaltcheva S."/>
            <person name="LaButti K."/>
            <person name="Lipzen A."/>
            <person name="Waldron R."/>
            <person name="Moloney N.M."/>
            <person name="Sperisen C."/>
            <person name="Kredics L."/>
            <person name="Vagvoelgyi C."/>
            <person name="Patrignani A."/>
            <person name="Fitzpatrick D."/>
            <person name="Nagy I."/>
            <person name="Doyle S."/>
            <person name="Anderson J.B."/>
            <person name="Grigoriev I.V."/>
            <person name="Gueldener U."/>
            <person name="Muensterkoetter M."/>
            <person name="Nagy L.G."/>
        </authorList>
    </citation>
    <scope>NUCLEOTIDE SEQUENCE [LARGE SCALE GENOMIC DNA]</scope>
    <source>
        <strain evidence="2">Ar21-2</strain>
    </source>
</reference>
<dbReference type="InParanoid" id="A0A2H3DF90"/>
<evidence type="ECO:0000313" key="2">
    <source>
        <dbReference type="Proteomes" id="UP000217790"/>
    </source>
</evidence>